<reference evidence="2" key="1">
    <citation type="submission" date="2021-01" db="EMBL/GenBank/DDBJ databases">
        <title>Whole genome shotgun sequence of Rhizocola hellebori NBRC 109834.</title>
        <authorList>
            <person name="Komaki H."/>
            <person name="Tamura T."/>
        </authorList>
    </citation>
    <scope>NUCLEOTIDE SEQUENCE</scope>
    <source>
        <strain evidence="2">NBRC 109834</strain>
    </source>
</reference>
<evidence type="ECO:0000313" key="2">
    <source>
        <dbReference type="EMBL" id="GIH10885.1"/>
    </source>
</evidence>
<keyword evidence="3" id="KW-1185">Reference proteome</keyword>
<organism evidence="2 3">
    <name type="scientific">Rhizocola hellebori</name>
    <dbReference type="NCBI Taxonomy" id="1392758"/>
    <lineage>
        <taxon>Bacteria</taxon>
        <taxon>Bacillati</taxon>
        <taxon>Actinomycetota</taxon>
        <taxon>Actinomycetes</taxon>
        <taxon>Micromonosporales</taxon>
        <taxon>Micromonosporaceae</taxon>
        <taxon>Rhizocola</taxon>
    </lineage>
</organism>
<dbReference type="GO" id="GO:0016779">
    <property type="term" value="F:nucleotidyltransferase activity"/>
    <property type="evidence" value="ECO:0007669"/>
    <property type="project" value="TreeGrafter"/>
</dbReference>
<gene>
    <name evidence="2" type="ORF">Rhe02_89520</name>
</gene>
<dbReference type="RefSeq" id="WP_203914606.1">
    <property type="nucleotide sequence ID" value="NZ_BONY01000110.1"/>
</dbReference>
<dbReference type="Gene3D" id="3.40.50.720">
    <property type="entry name" value="NAD(P)-binding Rossmann-like Domain"/>
    <property type="match status" value="1"/>
</dbReference>
<dbReference type="Proteomes" id="UP000612899">
    <property type="component" value="Unassembled WGS sequence"/>
</dbReference>
<dbReference type="GO" id="GO:0008641">
    <property type="term" value="F:ubiquitin-like modifier activating enzyme activity"/>
    <property type="evidence" value="ECO:0007669"/>
    <property type="project" value="InterPro"/>
</dbReference>
<dbReference type="PANTHER" id="PTHR10953">
    <property type="entry name" value="UBIQUITIN-ACTIVATING ENZYME E1"/>
    <property type="match status" value="1"/>
</dbReference>
<name>A0A8J3VLJ0_9ACTN</name>
<dbReference type="InterPro" id="IPR045886">
    <property type="entry name" value="ThiF/MoeB/HesA"/>
</dbReference>
<comment type="caution">
    <text evidence="2">The sequence shown here is derived from an EMBL/GenBank/DDBJ whole genome shotgun (WGS) entry which is preliminary data.</text>
</comment>
<proteinExistence type="predicted"/>
<dbReference type="GO" id="GO:0004792">
    <property type="term" value="F:thiosulfate-cyanide sulfurtransferase activity"/>
    <property type="evidence" value="ECO:0007669"/>
    <property type="project" value="TreeGrafter"/>
</dbReference>
<dbReference type="SUPFAM" id="SSF69572">
    <property type="entry name" value="Activating enzymes of the ubiquitin-like proteins"/>
    <property type="match status" value="1"/>
</dbReference>
<dbReference type="Pfam" id="PF00899">
    <property type="entry name" value="ThiF"/>
    <property type="match status" value="1"/>
</dbReference>
<dbReference type="PANTHER" id="PTHR10953:SF102">
    <property type="entry name" value="ADENYLYLTRANSFERASE AND SULFURTRANSFERASE MOCS3"/>
    <property type="match status" value="1"/>
</dbReference>
<sequence>MDRFDRHRAIEGWDPDRLRRSTVVVVGVGALGNEVSRLLAMAGVGRLILCDPDCVELSNLSRTILFRESDIGRPKVEVAAEALHDLAPGTRVEPREGTLLTGVGLAELRDCSLVMSCLDARASRVLLAGRCGRVGQAMLDAGTGAWGGEVRYYGRDGLCYGCGLGDAGRAVEDDPHSCTRPLPEIPTAASAPISAIVGAWQAASAIRVLCGLSLPSPGVSLGFDHPPSLIDLGRPDPDCPLHDRIEPGVVTRIDLDDSATVESLLDHVDTGESLFSWSDFLSSDGFGVSRLVHRAPRSKTLREIGIAPREILPVRQPGPDAALRYLELTAVGEQEW</sequence>
<protein>
    <recommendedName>
        <fullName evidence="1">THIF-type NAD/FAD binding fold domain-containing protein</fullName>
    </recommendedName>
</protein>
<accession>A0A8J3VLJ0</accession>
<dbReference type="AlphaFoldDB" id="A0A8J3VLJ0"/>
<evidence type="ECO:0000313" key="3">
    <source>
        <dbReference type="Proteomes" id="UP000612899"/>
    </source>
</evidence>
<dbReference type="InterPro" id="IPR035985">
    <property type="entry name" value="Ubiquitin-activating_enz"/>
</dbReference>
<dbReference type="InterPro" id="IPR000594">
    <property type="entry name" value="ThiF_NAD_FAD-bd"/>
</dbReference>
<dbReference type="EMBL" id="BONY01000110">
    <property type="protein sequence ID" value="GIH10885.1"/>
    <property type="molecule type" value="Genomic_DNA"/>
</dbReference>
<evidence type="ECO:0000259" key="1">
    <source>
        <dbReference type="Pfam" id="PF00899"/>
    </source>
</evidence>
<dbReference type="GO" id="GO:0005737">
    <property type="term" value="C:cytoplasm"/>
    <property type="evidence" value="ECO:0007669"/>
    <property type="project" value="TreeGrafter"/>
</dbReference>
<feature type="domain" description="THIF-type NAD/FAD binding fold" evidence="1">
    <location>
        <begin position="16"/>
        <end position="215"/>
    </location>
</feature>